<sequence>SINWIPGIGVWAVLNIHENCGLSAPLQLDRIRKMTQMECQSVSQHGTNELA</sequence>
<proteinExistence type="predicted"/>
<gene>
    <name evidence="1" type="primary">jg21996</name>
    <name evidence="1" type="ORF">PAEG_LOCUS909</name>
</gene>
<keyword evidence="2" id="KW-1185">Reference proteome</keyword>
<comment type="caution">
    <text evidence="1">The sequence shown here is derived from an EMBL/GenBank/DDBJ whole genome shotgun (WGS) entry which is preliminary data.</text>
</comment>
<evidence type="ECO:0000313" key="2">
    <source>
        <dbReference type="Proteomes" id="UP000838756"/>
    </source>
</evidence>
<reference evidence="1" key="1">
    <citation type="submission" date="2022-03" db="EMBL/GenBank/DDBJ databases">
        <authorList>
            <person name="Lindestad O."/>
        </authorList>
    </citation>
    <scope>NUCLEOTIDE SEQUENCE</scope>
</reference>
<name>A0A8S4QJ79_9NEOP</name>
<organism evidence="1 2">
    <name type="scientific">Pararge aegeria aegeria</name>
    <dbReference type="NCBI Taxonomy" id="348720"/>
    <lineage>
        <taxon>Eukaryota</taxon>
        <taxon>Metazoa</taxon>
        <taxon>Ecdysozoa</taxon>
        <taxon>Arthropoda</taxon>
        <taxon>Hexapoda</taxon>
        <taxon>Insecta</taxon>
        <taxon>Pterygota</taxon>
        <taxon>Neoptera</taxon>
        <taxon>Endopterygota</taxon>
        <taxon>Lepidoptera</taxon>
        <taxon>Glossata</taxon>
        <taxon>Ditrysia</taxon>
        <taxon>Papilionoidea</taxon>
        <taxon>Nymphalidae</taxon>
        <taxon>Satyrinae</taxon>
        <taxon>Satyrini</taxon>
        <taxon>Parargina</taxon>
        <taxon>Pararge</taxon>
    </lineage>
</organism>
<dbReference type="AlphaFoldDB" id="A0A8S4QJ79"/>
<dbReference type="Proteomes" id="UP000838756">
    <property type="component" value="Unassembled WGS sequence"/>
</dbReference>
<protein>
    <submittedName>
        <fullName evidence="1">Jg21996 protein</fullName>
    </submittedName>
</protein>
<feature type="non-terminal residue" evidence="1">
    <location>
        <position position="1"/>
    </location>
</feature>
<accession>A0A8S4QJ79</accession>
<dbReference type="EMBL" id="CAKXAJ010002985">
    <property type="protein sequence ID" value="CAH2208293.1"/>
    <property type="molecule type" value="Genomic_DNA"/>
</dbReference>
<evidence type="ECO:0000313" key="1">
    <source>
        <dbReference type="EMBL" id="CAH2208293.1"/>
    </source>
</evidence>